<dbReference type="PANTHER" id="PTHR43721:SF22">
    <property type="entry name" value="ELONGATION FACTOR TU, MITOCHONDRIAL"/>
    <property type="match status" value="1"/>
</dbReference>
<dbReference type="STRING" id="477974.Daud_1094"/>
<dbReference type="GO" id="GO:0005829">
    <property type="term" value="C:cytosol"/>
    <property type="evidence" value="ECO:0007669"/>
    <property type="project" value="TreeGrafter"/>
</dbReference>
<dbReference type="PANTHER" id="PTHR43721">
    <property type="entry name" value="ELONGATION FACTOR TU-RELATED"/>
    <property type="match status" value="1"/>
</dbReference>
<evidence type="ECO:0000256" key="2">
    <source>
        <dbReference type="ARBA" id="ARBA00015953"/>
    </source>
</evidence>
<dbReference type="RefSeq" id="WP_012302192.1">
    <property type="nucleotide sequence ID" value="NC_010424.1"/>
</dbReference>
<dbReference type="Gene3D" id="2.40.30.10">
    <property type="entry name" value="Translation factors"/>
    <property type="match status" value="1"/>
</dbReference>
<evidence type="ECO:0000313" key="10">
    <source>
        <dbReference type="EMBL" id="ACA59606.1"/>
    </source>
</evidence>
<comment type="subcellular location">
    <subcellularLocation>
        <location evidence="1">Cytoplasm</location>
    </subcellularLocation>
</comment>
<dbReference type="InterPro" id="IPR015191">
    <property type="entry name" value="SelB_WHD4"/>
</dbReference>
<dbReference type="CDD" id="cd03696">
    <property type="entry name" value="SelB_II"/>
    <property type="match status" value="1"/>
</dbReference>
<keyword evidence="11" id="KW-1185">Reference proteome</keyword>
<dbReference type="InterPro" id="IPR015190">
    <property type="entry name" value="Elong_fac_SelB-wing-hlx_typ-2"/>
</dbReference>
<organism evidence="10 11">
    <name type="scientific">Desulforudis audaxviator (strain MP104C)</name>
    <dbReference type="NCBI Taxonomy" id="477974"/>
    <lineage>
        <taxon>Bacteria</taxon>
        <taxon>Bacillati</taxon>
        <taxon>Bacillota</taxon>
        <taxon>Clostridia</taxon>
        <taxon>Thermoanaerobacterales</taxon>
        <taxon>Candidatus Desulforudaceae</taxon>
        <taxon>Candidatus Desulforudis</taxon>
    </lineage>
</organism>
<reference evidence="10 11" key="2">
    <citation type="journal article" date="2008" name="Science">
        <title>Environmental genomics reveals a single-species ecosystem deep within Earth.</title>
        <authorList>
            <person name="Chivian D."/>
            <person name="Brodie E.L."/>
            <person name="Alm E.J."/>
            <person name="Culley D.E."/>
            <person name="Dehal P.S."/>
            <person name="Desantis T.Z."/>
            <person name="Gihring T.M."/>
            <person name="Lapidus A."/>
            <person name="Lin L.H."/>
            <person name="Lowry S.R."/>
            <person name="Moser D.P."/>
            <person name="Richardson P.M."/>
            <person name="Southam G."/>
            <person name="Wanger G."/>
            <person name="Pratt L.M."/>
            <person name="Andersen G.L."/>
            <person name="Hazen T.C."/>
            <person name="Brockman F.J."/>
            <person name="Arkin A.P."/>
            <person name="Onstott T.C."/>
        </authorList>
    </citation>
    <scope>NUCLEOTIDE SEQUENCE [LARGE SCALE GENOMIC DNA]</scope>
    <source>
        <strain evidence="10 11">MP104C</strain>
    </source>
</reference>
<protein>
    <recommendedName>
        <fullName evidence="2">Selenocysteine-specific elongation factor</fullName>
    </recommendedName>
    <alternativeName>
        <fullName evidence="8">SelB translation factor</fullName>
    </alternativeName>
</protein>
<dbReference type="Pfam" id="PF09107">
    <property type="entry name" value="WHD_3rd_SelB"/>
    <property type="match status" value="1"/>
</dbReference>
<dbReference type="GO" id="GO:0003924">
    <property type="term" value="F:GTPase activity"/>
    <property type="evidence" value="ECO:0007669"/>
    <property type="project" value="InterPro"/>
</dbReference>
<evidence type="ECO:0000259" key="9">
    <source>
        <dbReference type="PROSITE" id="PS51722"/>
    </source>
</evidence>
<dbReference type="GO" id="GO:0001514">
    <property type="term" value="P:selenocysteine incorporation"/>
    <property type="evidence" value="ECO:0007669"/>
    <property type="project" value="InterPro"/>
</dbReference>
<dbReference type="NCBIfam" id="TIGR00231">
    <property type="entry name" value="small_GTP"/>
    <property type="match status" value="1"/>
</dbReference>
<dbReference type="HOGENOM" id="CLU_023030_3_0_9"/>
<dbReference type="AlphaFoldDB" id="B1I3P7"/>
<dbReference type="InterPro" id="IPR057335">
    <property type="entry name" value="Beta-barrel_SelB"/>
</dbReference>
<dbReference type="KEGG" id="dau:Daud_1094"/>
<dbReference type="CDD" id="cd15491">
    <property type="entry name" value="selB_III"/>
    <property type="match status" value="1"/>
</dbReference>
<evidence type="ECO:0000256" key="4">
    <source>
        <dbReference type="ARBA" id="ARBA00022741"/>
    </source>
</evidence>
<dbReference type="InterPro" id="IPR027417">
    <property type="entry name" value="P-loop_NTPase"/>
</dbReference>
<dbReference type="InterPro" id="IPR004535">
    <property type="entry name" value="Transl_elong_SelB"/>
</dbReference>
<sequence>MNYLVIGTAGHVDHGKTQLIKALTGIDTDRLREEKERGISIELGFAYMDLPDGRRAGIVDVPGHERFVKQMLAGISGIDLVLLVIAADEGVMPQTREHMDIIQLLDIERGIVVLNKVDLVEPDWLELVEEDVRAFLAGSVLEDAPVLRVSAVTGEGLPALRETIGMLTAGLRERTGAGPARLPIDRVFSITGFGTVVTGTLVSGSLKLGDPVEVLPPRLVSRVRTLQVHNQKVQKAGPGQRVAVNLVGLETQEINRGDVLASAGFFKPTRRLDVRLFLLGNTPRPLKNRARVRFHLGAAEILSRVLLLDRDELAPGEECYAQVILEAESVAERGDRFVIRSYSPMRTIGGGRVIDANPPRHKRNQPQVLDRLATLEKGNPGELISQFLQGGPAPLNENEVAQGTGLEPDTVAAVCRELEAGGALRRLPGGGLLAHTDDYRRWERAVIGILKDYHGRYPLREGHPREELRSRAFTGFATARFQDFLQALEADGVVTLYPQSVALREFAGRELPEKARKTLAEMEGLFRVGGMQPPTTAQVLEKLGLPEPEGQEYLHHLIRAGTLVKIDNEWCFHVEAVEEARRRIGDYLAEHEGLSVGEARNLLGTSRRYTLPLLEHFDRVRYTKRLGDLRVLVRK</sequence>
<dbReference type="SUPFAM" id="SSF46785">
    <property type="entry name" value="Winged helix' DNA-binding domain"/>
    <property type="match status" value="3"/>
</dbReference>
<dbReference type="Pfam" id="PF09106">
    <property type="entry name" value="WHD_2nd_SelB"/>
    <property type="match status" value="1"/>
</dbReference>
<dbReference type="PROSITE" id="PS51722">
    <property type="entry name" value="G_TR_2"/>
    <property type="match status" value="1"/>
</dbReference>
<dbReference type="InterPro" id="IPR036388">
    <property type="entry name" value="WH-like_DNA-bd_sf"/>
</dbReference>
<evidence type="ECO:0000256" key="7">
    <source>
        <dbReference type="ARBA" id="ARBA00025526"/>
    </source>
</evidence>
<evidence type="ECO:0000256" key="5">
    <source>
        <dbReference type="ARBA" id="ARBA00022917"/>
    </source>
</evidence>
<dbReference type="InterPro" id="IPR009001">
    <property type="entry name" value="Transl_elong_EF1A/Init_IF2_C"/>
</dbReference>
<dbReference type="InterPro" id="IPR004161">
    <property type="entry name" value="EFTu-like_2"/>
</dbReference>
<feature type="domain" description="Tr-type G" evidence="9">
    <location>
        <begin position="1"/>
        <end position="172"/>
    </location>
</feature>
<dbReference type="Pfam" id="PF03144">
    <property type="entry name" value="GTP_EFTU_D2"/>
    <property type="match status" value="1"/>
</dbReference>
<evidence type="ECO:0000256" key="3">
    <source>
        <dbReference type="ARBA" id="ARBA00022490"/>
    </source>
</evidence>
<dbReference type="SUPFAM" id="SSF50465">
    <property type="entry name" value="EF-Tu/eEF-1alpha/eIF2-gamma C-terminal domain"/>
    <property type="match status" value="1"/>
</dbReference>
<dbReference type="GO" id="GO:0003723">
    <property type="term" value="F:RNA binding"/>
    <property type="evidence" value="ECO:0007669"/>
    <property type="project" value="InterPro"/>
</dbReference>
<reference evidence="11" key="1">
    <citation type="submission" date="2007-10" db="EMBL/GenBank/DDBJ databases">
        <title>Complete sequence of chromosome of Desulforudis audaxviator MP104C.</title>
        <authorList>
            <person name="Copeland A."/>
            <person name="Lucas S."/>
            <person name="Lapidus A."/>
            <person name="Barry K."/>
            <person name="Glavina del Rio T."/>
            <person name="Dalin E."/>
            <person name="Tice H."/>
            <person name="Bruce D."/>
            <person name="Pitluck S."/>
            <person name="Lowry S.R."/>
            <person name="Larimer F."/>
            <person name="Land M.L."/>
            <person name="Hauser L."/>
            <person name="Kyrpides N."/>
            <person name="Ivanova N.N."/>
            <person name="Richardson P."/>
        </authorList>
    </citation>
    <scope>NUCLEOTIDE SEQUENCE [LARGE SCALE GENOMIC DNA]</scope>
    <source>
        <strain evidence="11">MP104C</strain>
    </source>
</reference>
<name>B1I3P7_DESAP</name>
<dbReference type="GO" id="GO:0016779">
    <property type="term" value="F:nucleotidyltransferase activity"/>
    <property type="evidence" value="ECO:0007669"/>
    <property type="project" value="UniProtKB-KW"/>
</dbReference>
<keyword evidence="3" id="KW-0963">Cytoplasm</keyword>
<dbReference type="Gene3D" id="1.10.10.10">
    <property type="entry name" value="Winged helix-like DNA-binding domain superfamily/Winged helix DNA-binding domain"/>
    <property type="match status" value="3"/>
</dbReference>
<keyword evidence="10" id="KW-0251">Elongation factor</keyword>
<keyword evidence="5" id="KW-0648">Protein biosynthesis</keyword>
<dbReference type="CDD" id="cd04171">
    <property type="entry name" value="SelB"/>
    <property type="match status" value="1"/>
</dbReference>
<dbReference type="InterPro" id="IPR031157">
    <property type="entry name" value="G_TR_CS"/>
</dbReference>
<evidence type="ECO:0000256" key="6">
    <source>
        <dbReference type="ARBA" id="ARBA00023134"/>
    </source>
</evidence>
<comment type="function">
    <text evidence="7">Translation factor necessary for the incorporation of selenocysteine into proteins. It probably replaces EF-Tu for the insertion of selenocysteine directed by the UGA codon. SelB binds GTP and GDP.</text>
</comment>
<proteinExistence type="predicted"/>
<gene>
    <name evidence="10" type="ordered locus">Daud_1094</name>
</gene>
<keyword evidence="4" id="KW-0547">Nucleotide-binding</keyword>
<dbReference type="GO" id="GO:0005525">
    <property type="term" value="F:GTP binding"/>
    <property type="evidence" value="ECO:0007669"/>
    <property type="project" value="UniProtKB-KW"/>
</dbReference>
<dbReference type="SUPFAM" id="SSF52540">
    <property type="entry name" value="P-loop containing nucleoside triphosphate hydrolases"/>
    <property type="match status" value="1"/>
</dbReference>
<evidence type="ECO:0000256" key="8">
    <source>
        <dbReference type="ARBA" id="ARBA00031615"/>
    </source>
</evidence>
<evidence type="ECO:0000256" key="1">
    <source>
        <dbReference type="ARBA" id="ARBA00004496"/>
    </source>
</evidence>
<dbReference type="InterPro" id="IPR036390">
    <property type="entry name" value="WH_DNA-bd_sf"/>
</dbReference>
<dbReference type="Pfam" id="PF25461">
    <property type="entry name" value="Beta-barrel_SelB"/>
    <property type="match status" value="1"/>
</dbReference>
<dbReference type="InterPro" id="IPR009000">
    <property type="entry name" value="Transl_B-barrel_sf"/>
</dbReference>
<keyword evidence="6" id="KW-0342">GTP-binding</keyword>
<dbReference type="PROSITE" id="PS00301">
    <property type="entry name" value="G_TR_1"/>
    <property type="match status" value="1"/>
</dbReference>
<keyword evidence="10" id="KW-0808">Transferase</keyword>
<dbReference type="EMBL" id="CP000860">
    <property type="protein sequence ID" value="ACA59606.1"/>
    <property type="molecule type" value="Genomic_DNA"/>
</dbReference>
<dbReference type="NCBIfam" id="TIGR00475">
    <property type="entry name" value="selB"/>
    <property type="match status" value="1"/>
</dbReference>
<dbReference type="Gene3D" id="3.40.50.300">
    <property type="entry name" value="P-loop containing nucleotide triphosphate hydrolases"/>
    <property type="match status" value="1"/>
</dbReference>
<dbReference type="GO" id="GO:0003746">
    <property type="term" value="F:translation elongation factor activity"/>
    <property type="evidence" value="ECO:0007669"/>
    <property type="project" value="UniProtKB-KW"/>
</dbReference>
<dbReference type="eggNOG" id="COG3276">
    <property type="taxonomic scope" value="Bacteria"/>
</dbReference>
<dbReference type="Pfam" id="PF00009">
    <property type="entry name" value="GTP_EFTU"/>
    <property type="match status" value="1"/>
</dbReference>
<evidence type="ECO:0000313" key="11">
    <source>
        <dbReference type="Proteomes" id="UP000008544"/>
    </source>
</evidence>
<accession>B1I3P7</accession>
<dbReference type="InterPro" id="IPR005225">
    <property type="entry name" value="Small_GTP-bd"/>
</dbReference>
<dbReference type="InterPro" id="IPR050055">
    <property type="entry name" value="EF-Tu_GTPase"/>
</dbReference>
<dbReference type="SUPFAM" id="SSF50447">
    <property type="entry name" value="Translation proteins"/>
    <property type="match status" value="1"/>
</dbReference>
<dbReference type="InterPro" id="IPR000795">
    <property type="entry name" value="T_Tr_GTP-bd_dom"/>
</dbReference>
<dbReference type="PRINTS" id="PR00315">
    <property type="entry name" value="ELONGATNFCT"/>
</dbReference>
<keyword evidence="10" id="KW-0548">Nucleotidyltransferase</keyword>
<dbReference type="Proteomes" id="UP000008544">
    <property type="component" value="Chromosome"/>
</dbReference>
<dbReference type="FunFam" id="3.40.50.300:FF:001064">
    <property type="entry name" value="Selenocysteine-specific translation elongation factor"/>
    <property type="match status" value="1"/>
</dbReference>
<dbReference type="OrthoDB" id="9804504at2"/>